<dbReference type="EMBL" id="JH880454">
    <property type="protein sequence ID" value="ELR61434.1"/>
    <property type="molecule type" value="Genomic_DNA"/>
</dbReference>
<dbReference type="SMART" id="SM00415">
    <property type="entry name" value="HSF"/>
    <property type="match status" value="1"/>
</dbReference>
<protein>
    <recommendedName>
        <fullName evidence="8">HSF-type DNA-binding domain-containing protein</fullName>
    </recommendedName>
</protein>
<feature type="domain" description="HSF-type DNA-binding" evidence="8">
    <location>
        <begin position="9"/>
        <end position="112"/>
    </location>
</feature>
<evidence type="ECO:0000256" key="5">
    <source>
        <dbReference type="ARBA" id="ARBA00023163"/>
    </source>
</evidence>
<keyword evidence="4" id="KW-0238">DNA-binding</keyword>
<evidence type="ECO:0000256" key="6">
    <source>
        <dbReference type="ARBA" id="ARBA00023242"/>
    </source>
</evidence>
<dbReference type="Pfam" id="PF00447">
    <property type="entry name" value="HSF_DNA-bind"/>
    <property type="match status" value="1"/>
</dbReference>
<dbReference type="Proteomes" id="UP000011080">
    <property type="component" value="Unassembled WGS sequence"/>
</dbReference>
<dbReference type="GO" id="GO:0003700">
    <property type="term" value="F:DNA-binding transcription factor activity"/>
    <property type="evidence" value="ECO:0007669"/>
    <property type="project" value="InterPro"/>
</dbReference>
<dbReference type="InterPro" id="IPR036390">
    <property type="entry name" value="WH_DNA-bd_sf"/>
</dbReference>
<keyword evidence="5" id="KW-0804">Transcription</keyword>
<dbReference type="AlphaFoldDB" id="L8J1C8"/>
<evidence type="ECO:0000313" key="10">
    <source>
        <dbReference type="Proteomes" id="UP000011080"/>
    </source>
</evidence>
<evidence type="ECO:0000256" key="7">
    <source>
        <dbReference type="RuleBase" id="RU004020"/>
    </source>
</evidence>
<dbReference type="GO" id="GO:0043565">
    <property type="term" value="F:sequence-specific DNA binding"/>
    <property type="evidence" value="ECO:0007669"/>
    <property type="project" value="InterPro"/>
</dbReference>
<name>L8J1C8_9CETA</name>
<dbReference type="GO" id="GO:0005634">
    <property type="term" value="C:nucleus"/>
    <property type="evidence" value="ECO:0007669"/>
    <property type="project" value="UniProtKB-SubCell"/>
</dbReference>
<organism evidence="9 10">
    <name type="scientific">Bos mutus</name>
    <name type="common">wild yak</name>
    <dbReference type="NCBI Taxonomy" id="72004"/>
    <lineage>
        <taxon>Eukaryota</taxon>
        <taxon>Metazoa</taxon>
        <taxon>Chordata</taxon>
        <taxon>Craniata</taxon>
        <taxon>Vertebrata</taxon>
        <taxon>Euteleostomi</taxon>
        <taxon>Mammalia</taxon>
        <taxon>Eutheria</taxon>
        <taxon>Laurasiatheria</taxon>
        <taxon>Artiodactyla</taxon>
        <taxon>Ruminantia</taxon>
        <taxon>Pecora</taxon>
        <taxon>Bovidae</taxon>
        <taxon>Bovinae</taxon>
        <taxon>Bos</taxon>
    </lineage>
</organism>
<comment type="similarity">
    <text evidence="2 7">Belongs to the HSF family.</text>
</comment>
<dbReference type="PANTHER" id="PTHR10015">
    <property type="entry name" value="HEAT SHOCK TRANSCRIPTION FACTOR"/>
    <property type="match status" value="1"/>
</dbReference>
<keyword evidence="6" id="KW-0539">Nucleus</keyword>
<dbReference type="STRING" id="72004.ENSBMUP00000028610"/>
<gene>
    <name evidence="9" type="ORF">M91_08440</name>
</gene>
<evidence type="ECO:0000256" key="3">
    <source>
        <dbReference type="ARBA" id="ARBA00023015"/>
    </source>
</evidence>
<keyword evidence="3" id="KW-0805">Transcription regulation</keyword>
<dbReference type="Gene3D" id="1.10.10.10">
    <property type="entry name" value="Winged helix-like DNA-binding domain superfamily/Winged helix DNA-binding domain"/>
    <property type="match status" value="1"/>
</dbReference>
<proteinExistence type="inferred from homology"/>
<dbReference type="PANTHER" id="PTHR10015:SF140">
    <property type="entry name" value="HEAT SHOCK TRANSCRIPTION FACTOR, X-LINKED MEMBER 3-RELATED"/>
    <property type="match status" value="1"/>
</dbReference>
<comment type="subcellular location">
    <subcellularLocation>
        <location evidence="1">Nucleus</location>
    </subcellularLocation>
</comment>
<evidence type="ECO:0000256" key="1">
    <source>
        <dbReference type="ARBA" id="ARBA00004123"/>
    </source>
</evidence>
<evidence type="ECO:0000313" key="9">
    <source>
        <dbReference type="EMBL" id="ELR61434.1"/>
    </source>
</evidence>
<evidence type="ECO:0000259" key="8">
    <source>
        <dbReference type="SMART" id="SM00415"/>
    </source>
</evidence>
<reference evidence="9 10" key="1">
    <citation type="journal article" date="2012" name="Nat. Genet.">
        <title>The yak genome and adaptation to life at high altitude.</title>
        <authorList>
            <person name="Qiu Q."/>
            <person name="Zhang G."/>
            <person name="Ma T."/>
            <person name="Qian W."/>
            <person name="Wang J."/>
            <person name="Ye Z."/>
            <person name="Cao C."/>
            <person name="Hu Q."/>
            <person name="Kim J."/>
            <person name="Larkin D.M."/>
            <person name="Auvil L."/>
            <person name="Capitanu B."/>
            <person name="Ma J."/>
            <person name="Lewin H.A."/>
            <person name="Qian X."/>
            <person name="Lang Y."/>
            <person name="Zhou R."/>
            <person name="Wang L."/>
            <person name="Wang K."/>
            <person name="Xia J."/>
            <person name="Liao S."/>
            <person name="Pan S."/>
            <person name="Lu X."/>
            <person name="Hou H."/>
            <person name="Wang Y."/>
            <person name="Zang X."/>
            <person name="Yin Y."/>
            <person name="Ma H."/>
            <person name="Zhang J."/>
            <person name="Wang Z."/>
            <person name="Zhang Y."/>
            <person name="Zhang D."/>
            <person name="Yonezawa T."/>
            <person name="Hasegawa M."/>
            <person name="Zhong Y."/>
            <person name="Liu W."/>
            <person name="Zhang Y."/>
            <person name="Huang Z."/>
            <person name="Zhang S."/>
            <person name="Long R."/>
            <person name="Yang H."/>
            <person name="Wang J."/>
            <person name="Lenstra J.A."/>
            <person name="Cooper D.N."/>
            <person name="Wu Y."/>
            <person name="Wang J."/>
            <person name="Shi P."/>
            <person name="Wang J."/>
            <person name="Liu J."/>
        </authorList>
    </citation>
    <scope>NUCLEOTIDE SEQUENCE [LARGE SCALE GENOMIC DNA]</scope>
    <source>
        <strain evidence="10">yakQH1</strain>
    </source>
</reference>
<sequence length="246" mass="28133">MAKEEDILGLSFPRKLWRIVEDAAFTSACWNDEENMVVIEEDLFRMEILQRRGMDQIFETDSIKSFISELNLYEFRKIHPLGCSAGKKMMMIYPNCNFQRDKPLLLQNIWRKGDPRTTAQPTASATATTKTKKLAVATRQSPRLHHNQCTQEAGKKVQKGMPPARRMPSWCSFVFSGLWSMGSVASPPEYPDYDLVMALHKICYYIPMVALSVMVPNEAPEAEEEQGESSDYKCVLCVHFKDKPNP</sequence>
<dbReference type="InterPro" id="IPR036388">
    <property type="entry name" value="WH-like_DNA-bd_sf"/>
</dbReference>
<accession>L8J1C8</accession>
<dbReference type="SUPFAM" id="SSF46785">
    <property type="entry name" value="Winged helix' DNA-binding domain"/>
    <property type="match status" value="1"/>
</dbReference>
<dbReference type="FunFam" id="1.10.10.10:FF:000349">
    <property type="entry name" value="Heat shock transcription factor, Y-linked"/>
    <property type="match status" value="1"/>
</dbReference>
<evidence type="ECO:0000256" key="2">
    <source>
        <dbReference type="ARBA" id="ARBA00006403"/>
    </source>
</evidence>
<dbReference type="InterPro" id="IPR000232">
    <property type="entry name" value="HSF_DNA-bd"/>
</dbReference>
<evidence type="ECO:0000256" key="4">
    <source>
        <dbReference type="ARBA" id="ARBA00023125"/>
    </source>
</evidence>